<dbReference type="Gene3D" id="3.40.50.620">
    <property type="entry name" value="HUPs"/>
    <property type="match status" value="1"/>
</dbReference>
<dbReference type="Gene3D" id="1.10.10.1710">
    <property type="entry name" value="Deoxyribodipyrimidine photolyase-related"/>
    <property type="match status" value="1"/>
</dbReference>
<name>A0A3S0A2K1_9HYPH</name>
<accession>A0A3S0A2K1</accession>
<dbReference type="PANTHER" id="PTHR38657">
    <property type="entry name" value="SLR1343 PROTEIN"/>
    <property type="match status" value="1"/>
</dbReference>
<dbReference type="Gene3D" id="1.25.40.80">
    <property type="match status" value="1"/>
</dbReference>
<dbReference type="Pfam" id="PF04244">
    <property type="entry name" value="DPRP"/>
    <property type="match status" value="1"/>
</dbReference>
<dbReference type="InterPro" id="IPR036134">
    <property type="entry name" value="Crypto/Photolyase_FAD-like_sf"/>
</dbReference>
<dbReference type="PANTHER" id="PTHR38657:SF1">
    <property type="entry name" value="SLR1343 PROTEIN"/>
    <property type="match status" value="1"/>
</dbReference>
<evidence type="ECO:0000313" key="2">
    <source>
        <dbReference type="Proteomes" id="UP000278398"/>
    </source>
</evidence>
<dbReference type="Gene3D" id="1.10.579.10">
    <property type="entry name" value="DNA Cyclobutane Dipyrimidine Photolyase, subunit A, domain 3"/>
    <property type="match status" value="1"/>
</dbReference>
<comment type="caution">
    <text evidence="1">The sequence shown here is derived from an EMBL/GenBank/DDBJ whole genome shotgun (WGS) entry which is preliminary data.</text>
</comment>
<organism evidence="1 2">
    <name type="scientific">Aquibium carbonis</name>
    <dbReference type="NCBI Taxonomy" id="2495581"/>
    <lineage>
        <taxon>Bacteria</taxon>
        <taxon>Pseudomonadati</taxon>
        <taxon>Pseudomonadota</taxon>
        <taxon>Alphaproteobacteria</taxon>
        <taxon>Hyphomicrobiales</taxon>
        <taxon>Phyllobacteriaceae</taxon>
        <taxon>Aquibium</taxon>
    </lineage>
</organism>
<dbReference type="OrthoDB" id="5288100at2"/>
<reference evidence="1 2" key="1">
    <citation type="submission" date="2018-12" db="EMBL/GenBank/DDBJ databases">
        <title>Mesorhizobium carbonis sp. nov., isolated from coal mine water.</title>
        <authorList>
            <person name="Xin W."/>
            <person name="Xu Z."/>
            <person name="Xiang F."/>
            <person name="Zhang J."/>
            <person name="Xi L."/>
            <person name="Liu J."/>
        </authorList>
    </citation>
    <scope>NUCLEOTIDE SEQUENCE [LARGE SCALE GENOMIC DNA]</scope>
    <source>
        <strain evidence="1 2">B2.3</strain>
    </source>
</reference>
<dbReference type="SUPFAM" id="SSF48173">
    <property type="entry name" value="Cryptochrome/photolyase FAD-binding domain"/>
    <property type="match status" value="1"/>
</dbReference>
<dbReference type="GO" id="GO:0016829">
    <property type="term" value="F:lyase activity"/>
    <property type="evidence" value="ECO:0007669"/>
    <property type="project" value="UniProtKB-KW"/>
</dbReference>
<evidence type="ECO:0000313" key="1">
    <source>
        <dbReference type="EMBL" id="RST87379.1"/>
    </source>
</evidence>
<keyword evidence="1" id="KW-0456">Lyase</keyword>
<dbReference type="InterPro" id="IPR052551">
    <property type="entry name" value="UV-DNA_repair_photolyase"/>
</dbReference>
<dbReference type="RefSeq" id="WP_126698578.1">
    <property type="nucleotide sequence ID" value="NZ_RWKW01000020.1"/>
</dbReference>
<keyword evidence="2" id="KW-1185">Reference proteome</keyword>
<dbReference type="InterPro" id="IPR014729">
    <property type="entry name" value="Rossmann-like_a/b/a_fold"/>
</dbReference>
<gene>
    <name evidence="1" type="ORF">EJC49_06125</name>
</gene>
<sequence>MPGTLRFLLGDQLSRSVSSLDGLDPHGDVVVMAEVGEEATYVPHHKKKIAFLFAAMRHFADDLRGEGITVDYAAFGQAGGPASLTEALQQAVERHRPDRIVVTEPGEWRVLQAMCDWSDLFGCPVEIREDRRFLCSTEVFARWAEGRKDLRMEFFYREMRRSTGYLMRGKDPEGGAWNLDKENRKPLPKTLAVPERPSFLPDATTRRVLDTVARDFADHFGDLDPFDYPVTREDALVALDWFVENALPLYGDYQDAMRTGEPLLFHSNLSALINCGLLLPAECCRRAEDAYHSGAAPLNAVEGFIRQIIGWREYVRGIYWLKMPDYAASNALGADRPLPAFFWTGDTDLNCLAQAIGETKANAYAHHIQRLMVIGNFCLLAGLDPRAVQEWYLLVYHDAYEWVEMPNVVGMILFADGGLLASKPYAASGAYIDRMSDYCGGCRYDVKQRVGPDACPFNPLYWDFLARHRQRFSGNRRMAMMIATLDRMEPGQLAAMRATASAFLDDLG</sequence>
<protein>
    <submittedName>
        <fullName evidence="1">Cryptochrome/photolyase family protein</fullName>
    </submittedName>
</protein>
<proteinExistence type="predicted"/>
<dbReference type="AlphaFoldDB" id="A0A3S0A2K1"/>
<dbReference type="EMBL" id="RWKW01000020">
    <property type="protein sequence ID" value="RST87379.1"/>
    <property type="molecule type" value="Genomic_DNA"/>
</dbReference>
<dbReference type="InterPro" id="IPR007357">
    <property type="entry name" value="PhrB-like"/>
</dbReference>
<dbReference type="Proteomes" id="UP000278398">
    <property type="component" value="Unassembled WGS sequence"/>
</dbReference>